<evidence type="ECO:0000256" key="15">
    <source>
        <dbReference type="ARBA" id="ARBA00042842"/>
    </source>
</evidence>
<evidence type="ECO:0000259" key="17">
    <source>
        <dbReference type="Pfam" id="PF00275"/>
    </source>
</evidence>
<protein>
    <recommendedName>
        <fullName evidence="13">UDP-N-acetylglucosamine 1-carboxyvinyltransferase</fullName>
        <ecNumber evidence="12">2.5.1.7</ecNumber>
    </recommendedName>
    <alternativeName>
        <fullName evidence="14">Enoylpyruvate transferase</fullName>
    </alternativeName>
    <alternativeName>
        <fullName evidence="15">UDP-N-acetylglucosamine enolpyruvyl transferase</fullName>
    </alternativeName>
</protein>
<evidence type="ECO:0000256" key="5">
    <source>
        <dbReference type="ARBA" id="ARBA00022679"/>
    </source>
</evidence>
<proteinExistence type="inferred from homology"/>
<reference evidence="18 19" key="1">
    <citation type="submission" date="2015-05" db="EMBL/GenBank/DDBJ databases">
        <title>Genome sequence of Mycobacterium haemophilum.</title>
        <authorList>
            <person name="Greninger A.L."/>
            <person name="Cunningham G."/>
            <person name="Miller S."/>
        </authorList>
    </citation>
    <scope>NUCLEOTIDE SEQUENCE [LARGE SCALE GENOMIC DNA]</scope>
    <source>
        <strain evidence="19">UC1</strain>
    </source>
</reference>
<dbReference type="EC" id="2.5.1.7" evidence="12"/>
<dbReference type="AlphaFoldDB" id="A0A0I9UHC9"/>
<feature type="domain" description="Enolpyruvate transferase" evidence="17">
    <location>
        <begin position="24"/>
        <end position="446"/>
    </location>
</feature>
<keyword evidence="19" id="KW-1185">Reference proteome</keyword>
<evidence type="ECO:0000256" key="16">
    <source>
        <dbReference type="ARBA" id="ARBA00047527"/>
    </source>
</evidence>
<sequence>MTMTTTASAWTATDSLIADSLLIEGGRPLHGDVRVGGFKHALVTVIGAAVVGRAPVTITNCPEIEETRVLGELLRRAGGLVTRRPGSLTLTLGGLRDEPLDPALAARIHGAVYLVPGLLARFGRVQLPPAGGCRIGDRPAGGRPVDQYLAVLTRFGAHGQVTADGALSVVADRLTGCEIDLREFMADPVLLSGPLYSGATKTAILAAAAAHGTTRLHYPYPKPDVTELVRVLSAMGWSIWRPDPTQLVIEGRPDRGEPRPVKHALISDLIEVVTWATAAVVTGGSIRLSGLTGGALAAGLAPEITLARQMGLRWEPDGTDAVVVGPTPPDRPVNVTVASHGIYSDSQPFLTLLATLAPGLSHIRETVWQNRFSHVPELNRLGTRIDLIGDAARITGHHPPVRAAKRLSAADLRGASALLLAALRPAGMTQLTGSHHLARGYQDLVGDLRRLGARISAEPTE</sequence>
<evidence type="ECO:0000256" key="10">
    <source>
        <dbReference type="ARBA" id="ARBA00037534"/>
    </source>
</evidence>
<dbReference type="GO" id="GO:0005737">
    <property type="term" value="C:cytoplasm"/>
    <property type="evidence" value="ECO:0007669"/>
    <property type="project" value="UniProtKB-SubCell"/>
</dbReference>
<evidence type="ECO:0000256" key="8">
    <source>
        <dbReference type="ARBA" id="ARBA00023306"/>
    </source>
</evidence>
<keyword evidence="9" id="KW-0961">Cell wall biogenesis/degradation</keyword>
<dbReference type="GO" id="GO:0009252">
    <property type="term" value="P:peptidoglycan biosynthetic process"/>
    <property type="evidence" value="ECO:0007669"/>
    <property type="project" value="UniProtKB-KW"/>
</dbReference>
<keyword evidence="4" id="KW-0132">Cell division</keyword>
<evidence type="ECO:0000256" key="13">
    <source>
        <dbReference type="ARBA" id="ARBA00039754"/>
    </source>
</evidence>
<comment type="subcellular location">
    <subcellularLocation>
        <location evidence="1">Cytoplasm</location>
    </subcellularLocation>
</comment>
<evidence type="ECO:0000256" key="9">
    <source>
        <dbReference type="ARBA" id="ARBA00023316"/>
    </source>
</evidence>
<name>A0A0I9UHC9_9MYCO</name>
<dbReference type="SUPFAM" id="SSF55205">
    <property type="entry name" value="EPT/RTPC-like"/>
    <property type="match status" value="1"/>
</dbReference>
<keyword evidence="5" id="KW-0808">Transferase</keyword>
<evidence type="ECO:0000256" key="14">
    <source>
        <dbReference type="ARBA" id="ARBA00042443"/>
    </source>
</evidence>
<dbReference type="InterPro" id="IPR036968">
    <property type="entry name" value="Enolpyruvate_Tfrase_sf"/>
</dbReference>
<dbReference type="GO" id="GO:0071555">
    <property type="term" value="P:cell wall organization"/>
    <property type="evidence" value="ECO:0007669"/>
    <property type="project" value="UniProtKB-KW"/>
</dbReference>
<dbReference type="InterPro" id="IPR001986">
    <property type="entry name" value="Enolpyruvate_Tfrase_dom"/>
</dbReference>
<evidence type="ECO:0000256" key="6">
    <source>
        <dbReference type="ARBA" id="ARBA00022960"/>
    </source>
</evidence>
<evidence type="ECO:0000256" key="7">
    <source>
        <dbReference type="ARBA" id="ARBA00022984"/>
    </source>
</evidence>
<evidence type="ECO:0000256" key="2">
    <source>
        <dbReference type="ARBA" id="ARBA00004752"/>
    </source>
</evidence>
<comment type="caution">
    <text evidence="18">The sequence shown here is derived from an EMBL/GenBank/DDBJ whole genome shotgun (WGS) entry which is preliminary data.</text>
</comment>
<keyword evidence="6" id="KW-0133">Cell shape</keyword>
<evidence type="ECO:0000256" key="11">
    <source>
        <dbReference type="ARBA" id="ARBA00038367"/>
    </source>
</evidence>
<dbReference type="EMBL" id="LDPR01000012">
    <property type="protein sequence ID" value="KLO35808.1"/>
    <property type="molecule type" value="Genomic_DNA"/>
</dbReference>
<comment type="catalytic activity">
    <reaction evidence="16">
        <text>phosphoenolpyruvate + UDP-N-acetyl-alpha-D-glucosamine = UDP-N-acetyl-3-O-(1-carboxyvinyl)-alpha-D-glucosamine + phosphate</text>
        <dbReference type="Rhea" id="RHEA:18681"/>
        <dbReference type="ChEBI" id="CHEBI:43474"/>
        <dbReference type="ChEBI" id="CHEBI:57705"/>
        <dbReference type="ChEBI" id="CHEBI:58702"/>
        <dbReference type="ChEBI" id="CHEBI:68483"/>
        <dbReference type="EC" id="2.5.1.7"/>
    </reaction>
</comment>
<dbReference type="STRING" id="1202450.B586_15295"/>
<dbReference type="GO" id="GO:0051301">
    <property type="term" value="P:cell division"/>
    <property type="evidence" value="ECO:0007669"/>
    <property type="project" value="UniProtKB-KW"/>
</dbReference>
<dbReference type="GO" id="GO:0008760">
    <property type="term" value="F:UDP-N-acetylglucosamine 1-carboxyvinyltransferase activity"/>
    <property type="evidence" value="ECO:0007669"/>
    <property type="project" value="UniProtKB-EC"/>
</dbReference>
<evidence type="ECO:0000256" key="3">
    <source>
        <dbReference type="ARBA" id="ARBA00022490"/>
    </source>
</evidence>
<accession>A0A0I9UHC9</accession>
<gene>
    <name evidence="18" type="ORF">ABH38_14630</name>
</gene>
<keyword evidence="8" id="KW-0131">Cell cycle</keyword>
<dbReference type="InterPro" id="IPR050068">
    <property type="entry name" value="MurA_subfamily"/>
</dbReference>
<dbReference type="Gene3D" id="3.65.10.10">
    <property type="entry name" value="Enolpyruvate transferase domain"/>
    <property type="match status" value="2"/>
</dbReference>
<dbReference type="Proteomes" id="UP000036334">
    <property type="component" value="Unassembled WGS sequence"/>
</dbReference>
<evidence type="ECO:0000256" key="12">
    <source>
        <dbReference type="ARBA" id="ARBA00039108"/>
    </source>
</evidence>
<evidence type="ECO:0000256" key="1">
    <source>
        <dbReference type="ARBA" id="ARBA00004496"/>
    </source>
</evidence>
<dbReference type="Pfam" id="PF00275">
    <property type="entry name" value="EPSP_synthase"/>
    <property type="match status" value="1"/>
</dbReference>
<dbReference type="PANTHER" id="PTHR43783">
    <property type="entry name" value="UDP-N-ACETYLGLUCOSAMINE 1-CARBOXYVINYLTRANSFERASE"/>
    <property type="match status" value="1"/>
</dbReference>
<evidence type="ECO:0000313" key="19">
    <source>
        <dbReference type="Proteomes" id="UP000036334"/>
    </source>
</evidence>
<comment type="function">
    <text evidence="10">Cell wall formation. Adds enolpyruvyl to UDP-N-acetylglucosamine.</text>
</comment>
<dbReference type="PATRIC" id="fig|29311.18.peg.1105"/>
<comment type="pathway">
    <text evidence="2">Cell wall biogenesis; peptidoglycan biosynthesis.</text>
</comment>
<evidence type="ECO:0000313" key="18">
    <source>
        <dbReference type="EMBL" id="KLO35808.1"/>
    </source>
</evidence>
<keyword evidence="3" id="KW-0963">Cytoplasm</keyword>
<organism evidence="18 19">
    <name type="scientific">Mycobacterium haemophilum</name>
    <dbReference type="NCBI Taxonomy" id="29311"/>
    <lineage>
        <taxon>Bacteria</taxon>
        <taxon>Bacillati</taxon>
        <taxon>Actinomycetota</taxon>
        <taxon>Actinomycetes</taxon>
        <taxon>Mycobacteriales</taxon>
        <taxon>Mycobacteriaceae</taxon>
        <taxon>Mycobacterium</taxon>
    </lineage>
</organism>
<comment type="similarity">
    <text evidence="11">Belongs to the EPSP synthase family. MurA subfamily.</text>
</comment>
<keyword evidence="7" id="KW-0573">Peptidoglycan synthesis</keyword>
<evidence type="ECO:0000256" key="4">
    <source>
        <dbReference type="ARBA" id="ARBA00022618"/>
    </source>
</evidence>
<dbReference type="GO" id="GO:0008360">
    <property type="term" value="P:regulation of cell shape"/>
    <property type="evidence" value="ECO:0007669"/>
    <property type="project" value="UniProtKB-KW"/>
</dbReference>
<dbReference type="InterPro" id="IPR013792">
    <property type="entry name" value="RNA3'P_cycl/enolpyr_Trfase_a/b"/>
</dbReference>
<dbReference type="PANTHER" id="PTHR43783:SF1">
    <property type="entry name" value="UDP-N-ACETYLGLUCOSAMINE 1-CARBOXYVINYLTRANSFERASE"/>
    <property type="match status" value="1"/>
</dbReference>